<dbReference type="SUPFAM" id="SSF55729">
    <property type="entry name" value="Acyl-CoA N-acyltransferases (Nat)"/>
    <property type="match status" value="1"/>
</dbReference>
<sequence length="140" mass="15710">MLIRQLKKEDAPQVAPLIKQLTQNVIELENLTRRLEALSAPQNFQYLAAEIEGVIVGFAGLAWYPIPSKGAVGWVEEVVVAEKHRGQGIAQALMAELLKLAEAKNLKQVKLTTANPVARRLYEKLGFVKKEEDLLVKKYY</sequence>
<comment type="caution">
    <text evidence="2">The sequence shown here is derived from an EMBL/GenBank/DDBJ whole genome shotgun (WGS) entry which is preliminary data.</text>
</comment>
<reference evidence="2 3" key="1">
    <citation type="journal article" date="2016" name="Nat. Commun.">
        <title>Thousands of microbial genomes shed light on interconnected biogeochemical processes in an aquifer system.</title>
        <authorList>
            <person name="Anantharaman K."/>
            <person name="Brown C.T."/>
            <person name="Hug L.A."/>
            <person name="Sharon I."/>
            <person name="Castelle C.J."/>
            <person name="Probst A.J."/>
            <person name="Thomas B.C."/>
            <person name="Singh A."/>
            <person name="Wilkins M.J."/>
            <person name="Karaoz U."/>
            <person name="Brodie E.L."/>
            <person name="Williams K.H."/>
            <person name="Hubbard S.S."/>
            <person name="Banfield J.F."/>
        </authorList>
    </citation>
    <scope>NUCLEOTIDE SEQUENCE [LARGE SCALE GENOMIC DNA]</scope>
</reference>
<organism evidence="2 3">
    <name type="scientific">Candidatus Komeilibacteria bacterium RIFCSPLOWO2_01_FULL_45_10</name>
    <dbReference type="NCBI Taxonomy" id="1798550"/>
    <lineage>
        <taxon>Bacteria</taxon>
        <taxon>Candidatus Komeiliibacteriota</taxon>
    </lineage>
</organism>
<dbReference type="InterPro" id="IPR016181">
    <property type="entry name" value="Acyl_CoA_acyltransferase"/>
</dbReference>
<gene>
    <name evidence="2" type="ORF">A2927_01310</name>
</gene>
<evidence type="ECO:0000313" key="2">
    <source>
        <dbReference type="EMBL" id="OGY89501.1"/>
    </source>
</evidence>
<dbReference type="GO" id="GO:0016747">
    <property type="term" value="F:acyltransferase activity, transferring groups other than amino-acyl groups"/>
    <property type="evidence" value="ECO:0007669"/>
    <property type="project" value="InterPro"/>
</dbReference>
<dbReference type="CDD" id="cd04301">
    <property type="entry name" value="NAT_SF"/>
    <property type="match status" value="1"/>
</dbReference>
<dbReference type="Proteomes" id="UP000178849">
    <property type="component" value="Unassembled WGS sequence"/>
</dbReference>
<dbReference type="Gene3D" id="3.40.630.30">
    <property type="match status" value="1"/>
</dbReference>
<evidence type="ECO:0000259" key="1">
    <source>
        <dbReference type="PROSITE" id="PS51186"/>
    </source>
</evidence>
<name>A0A1G2BK06_9BACT</name>
<accession>A0A1G2BK06</accession>
<proteinExistence type="predicted"/>
<protein>
    <recommendedName>
        <fullName evidence="1">N-acetyltransferase domain-containing protein</fullName>
    </recommendedName>
</protein>
<dbReference type="AlphaFoldDB" id="A0A1G2BK06"/>
<evidence type="ECO:0000313" key="3">
    <source>
        <dbReference type="Proteomes" id="UP000178849"/>
    </source>
</evidence>
<dbReference type="PANTHER" id="PTHR43072">
    <property type="entry name" value="N-ACETYLTRANSFERASE"/>
    <property type="match status" value="1"/>
</dbReference>
<dbReference type="PROSITE" id="PS51186">
    <property type="entry name" value="GNAT"/>
    <property type="match status" value="1"/>
</dbReference>
<dbReference type="EMBL" id="MHKL01000015">
    <property type="protein sequence ID" value="OGY89501.1"/>
    <property type="molecule type" value="Genomic_DNA"/>
</dbReference>
<dbReference type="STRING" id="1798550.A2927_01310"/>
<dbReference type="InterPro" id="IPR000182">
    <property type="entry name" value="GNAT_dom"/>
</dbReference>
<dbReference type="Pfam" id="PF00583">
    <property type="entry name" value="Acetyltransf_1"/>
    <property type="match status" value="1"/>
</dbReference>
<feature type="domain" description="N-acetyltransferase" evidence="1">
    <location>
        <begin position="1"/>
        <end position="140"/>
    </location>
</feature>
<dbReference type="PANTHER" id="PTHR43072:SF60">
    <property type="entry name" value="L-2,4-DIAMINOBUTYRIC ACID ACETYLTRANSFERASE"/>
    <property type="match status" value="1"/>
</dbReference>